<gene>
    <name evidence="11" type="ORF">Bpfe_014986</name>
</gene>
<dbReference type="AlphaFoldDB" id="A0AAD8F8S2"/>
<feature type="domain" description="G-protein coupled receptors family 1 profile" evidence="10">
    <location>
        <begin position="45"/>
        <end position="440"/>
    </location>
</feature>
<organism evidence="11 12">
    <name type="scientific">Biomphalaria pfeifferi</name>
    <name type="common">Bloodfluke planorb</name>
    <name type="synonym">Freshwater snail</name>
    <dbReference type="NCBI Taxonomy" id="112525"/>
    <lineage>
        <taxon>Eukaryota</taxon>
        <taxon>Metazoa</taxon>
        <taxon>Spiralia</taxon>
        <taxon>Lophotrochozoa</taxon>
        <taxon>Mollusca</taxon>
        <taxon>Gastropoda</taxon>
        <taxon>Heterobranchia</taxon>
        <taxon>Euthyneura</taxon>
        <taxon>Panpulmonata</taxon>
        <taxon>Hygrophila</taxon>
        <taxon>Lymnaeoidea</taxon>
        <taxon>Planorbidae</taxon>
        <taxon>Biomphalaria</taxon>
    </lineage>
</organism>
<comment type="subcellular location">
    <subcellularLocation>
        <location evidence="1">Cell membrane</location>
        <topology evidence="1">Multi-pass membrane protein</topology>
    </subcellularLocation>
</comment>
<sequence length="460" mass="51729">MFNQSACVNVSVDLSDSSTRFSSHPLVLTISATALCLLAAFIVGSNIVVIVLVIYDRHHRKYVNRTVNHGGFSNIKKLLFISVSAVHMIVGAFCIPLAIVQVIANGKWTLGSTFCTGRMLVEVLTELIRIYHSLCFGLDSYAMVRKPFKYKMLTSRSGYVTVLFSWTVPMAIVCIAVGLGWHRDGVEDALSCLEESRMCVALLGKKFSLIVLPSGVCLSFGVFVAMATVTLKEIQRIHQRRINHIPTYNSTSDVQKPGKAVSAAKTDTKQIKRTSFTSACSVQNKTQTCTIKSRRKLSCLGFTATTRKKISSQFCLKYPNQIKEFHGRDEQGKTNQDGRHEQFVSTVSQNSLAVVPSENKAIKTNEHLNITSLSVEVKNFRKRKVLCIIITMVTIHFLYLSTSLVVNAFFVFKTRLFPLWLFSLLTCFRYLHVAMAPVFFLQHRYFKNQWNSMMNVKPNS</sequence>
<dbReference type="GO" id="GO:0071880">
    <property type="term" value="P:adenylate cyclase-activating adrenergic receptor signaling pathway"/>
    <property type="evidence" value="ECO:0007669"/>
    <property type="project" value="TreeGrafter"/>
</dbReference>
<keyword evidence="7 11" id="KW-0675">Receptor</keyword>
<name>A0AAD8F8S2_BIOPF</name>
<evidence type="ECO:0000256" key="5">
    <source>
        <dbReference type="ARBA" id="ARBA00023040"/>
    </source>
</evidence>
<keyword evidence="8" id="KW-0807">Transducer</keyword>
<keyword evidence="6 9" id="KW-0472">Membrane</keyword>
<feature type="transmembrane region" description="Helical" evidence="9">
    <location>
        <begin position="207"/>
        <end position="231"/>
    </location>
</feature>
<dbReference type="GO" id="GO:0004930">
    <property type="term" value="F:G protein-coupled receptor activity"/>
    <property type="evidence" value="ECO:0007669"/>
    <property type="project" value="UniProtKB-KW"/>
</dbReference>
<proteinExistence type="predicted"/>
<evidence type="ECO:0000256" key="4">
    <source>
        <dbReference type="ARBA" id="ARBA00022989"/>
    </source>
</evidence>
<protein>
    <submittedName>
        <fullName evidence="11">5-hydroxytryptamine receptor 5A</fullName>
    </submittedName>
</protein>
<evidence type="ECO:0000256" key="1">
    <source>
        <dbReference type="ARBA" id="ARBA00004651"/>
    </source>
</evidence>
<evidence type="ECO:0000256" key="9">
    <source>
        <dbReference type="SAM" id="Phobius"/>
    </source>
</evidence>
<dbReference type="Proteomes" id="UP001233172">
    <property type="component" value="Unassembled WGS sequence"/>
</dbReference>
<evidence type="ECO:0000256" key="8">
    <source>
        <dbReference type="ARBA" id="ARBA00023224"/>
    </source>
</evidence>
<dbReference type="PANTHER" id="PTHR24248">
    <property type="entry name" value="ADRENERGIC RECEPTOR-RELATED G-PROTEIN COUPLED RECEPTOR"/>
    <property type="match status" value="1"/>
</dbReference>
<reference evidence="11" key="2">
    <citation type="submission" date="2023-04" db="EMBL/GenBank/DDBJ databases">
        <authorList>
            <person name="Bu L."/>
            <person name="Lu L."/>
            <person name="Laidemitt M.R."/>
            <person name="Zhang S.M."/>
            <person name="Mutuku M."/>
            <person name="Mkoji G."/>
            <person name="Steinauer M."/>
            <person name="Loker E.S."/>
        </authorList>
    </citation>
    <scope>NUCLEOTIDE SEQUENCE</scope>
    <source>
        <strain evidence="11">KasaAsao</strain>
        <tissue evidence="11">Whole Snail</tissue>
    </source>
</reference>
<feature type="transmembrane region" description="Helical" evidence="9">
    <location>
        <begin position="159"/>
        <end position="181"/>
    </location>
</feature>
<dbReference type="PROSITE" id="PS50262">
    <property type="entry name" value="G_PROTEIN_RECEP_F1_2"/>
    <property type="match status" value="1"/>
</dbReference>
<keyword evidence="12" id="KW-1185">Reference proteome</keyword>
<keyword evidence="4 9" id="KW-1133">Transmembrane helix</keyword>
<accession>A0AAD8F8S2</accession>
<feature type="transmembrane region" description="Helical" evidence="9">
    <location>
        <begin position="417"/>
        <end position="441"/>
    </location>
</feature>
<feature type="transmembrane region" description="Helical" evidence="9">
    <location>
        <begin position="78"/>
        <end position="99"/>
    </location>
</feature>
<dbReference type="SUPFAM" id="SSF81321">
    <property type="entry name" value="Family A G protein-coupled receptor-like"/>
    <property type="match status" value="1"/>
</dbReference>
<keyword evidence="3 9" id="KW-0812">Transmembrane</keyword>
<evidence type="ECO:0000256" key="7">
    <source>
        <dbReference type="ARBA" id="ARBA00023170"/>
    </source>
</evidence>
<dbReference type="GO" id="GO:0043410">
    <property type="term" value="P:positive regulation of MAPK cascade"/>
    <property type="evidence" value="ECO:0007669"/>
    <property type="project" value="TreeGrafter"/>
</dbReference>
<feature type="transmembrane region" description="Helical" evidence="9">
    <location>
        <begin position="26"/>
        <end position="55"/>
    </location>
</feature>
<evidence type="ECO:0000256" key="6">
    <source>
        <dbReference type="ARBA" id="ARBA00023136"/>
    </source>
</evidence>
<comment type="caution">
    <text evidence="11">The sequence shown here is derived from an EMBL/GenBank/DDBJ whole genome shotgun (WGS) entry which is preliminary data.</text>
</comment>
<dbReference type="Pfam" id="PF00001">
    <property type="entry name" value="7tm_1"/>
    <property type="match status" value="1"/>
</dbReference>
<keyword evidence="2" id="KW-1003">Cell membrane</keyword>
<dbReference type="Gene3D" id="1.20.1070.10">
    <property type="entry name" value="Rhodopsin 7-helix transmembrane proteins"/>
    <property type="match status" value="1"/>
</dbReference>
<dbReference type="InterPro" id="IPR017452">
    <property type="entry name" value="GPCR_Rhodpsn_7TM"/>
</dbReference>
<dbReference type="InterPro" id="IPR000276">
    <property type="entry name" value="GPCR_Rhodpsn"/>
</dbReference>
<dbReference type="EMBL" id="JASAOG010000069">
    <property type="protein sequence ID" value="KAK0055475.1"/>
    <property type="molecule type" value="Genomic_DNA"/>
</dbReference>
<feature type="transmembrane region" description="Helical" evidence="9">
    <location>
        <begin position="385"/>
        <end position="411"/>
    </location>
</feature>
<evidence type="ECO:0000313" key="12">
    <source>
        <dbReference type="Proteomes" id="UP001233172"/>
    </source>
</evidence>
<dbReference type="PANTHER" id="PTHR24248:SF66">
    <property type="entry name" value="OCTOPAMINE RECEPTOR BETA-3R"/>
    <property type="match status" value="1"/>
</dbReference>
<evidence type="ECO:0000259" key="10">
    <source>
        <dbReference type="PROSITE" id="PS50262"/>
    </source>
</evidence>
<dbReference type="GO" id="GO:0005886">
    <property type="term" value="C:plasma membrane"/>
    <property type="evidence" value="ECO:0007669"/>
    <property type="project" value="UniProtKB-SubCell"/>
</dbReference>
<feature type="transmembrane region" description="Helical" evidence="9">
    <location>
        <begin position="119"/>
        <end position="138"/>
    </location>
</feature>
<keyword evidence="5" id="KW-0297">G-protein coupled receptor</keyword>
<evidence type="ECO:0000313" key="11">
    <source>
        <dbReference type="EMBL" id="KAK0055475.1"/>
    </source>
</evidence>
<evidence type="ECO:0000256" key="3">
    <source>
        <dbReference type="ARBA" id="ARBA00022692"/>
    </source>
</evidence>
<reference evidence="11" key="1">
    <citation type="journal article" date="2023" name="PLoS Negl. Trop. Dis.">
        <title>A genome sequence for Biomphalaria pfeifferi, the major vector snail for the human-infecting parasite Schistosoma mansoni.</title>
        <authorList>
            <person name="Bu L."/>
            <person name="Lu L."/>
            <person name="Laidemitt M.R."/>
            <person name="Zhang S.M."/>
            <person name="Mutuku M."/>
            <person name="Mkoji G."/>
            <person name="Steinauer M."/>
            <person name="Loker E.S."/>
        </authorList>
    </citation>
    <scope>NUCLEOTIDE SEQUENCE</scope>
    <source>
        <strain evidence="11">KasaAsao</strain>
    </source>
</reference>
<evidence type="ECO:0000256" key="2">
    <source>
        <dbReference type="ARBA" id="ARBA00022475"/>
    </source>
</evidence>